<dbReference type="PaxDb" id="55529-EKX41309"/>
<evidence type="ECO:0000313" key="2">
    <source>
        <dbReference type="EnsemblProtists" id="EKX41309"/>
    </source>
</evidence>
<dbReference type="GeneID" id="17298039"/>
<accession>L1IZK3</accession>
<evidence type="ECO:0000313" key="1">
    <source>
        <dbReference type="EMBL" id="EKX41309.1"/>
    </source>
</evidence>
<dbReference type="HOGENOM" id="CLU_1323113_0_0_1"/>
<reference evidence="3" key="2">
    <citation type="submission" date="2012-11" db="EMBL/GenBank/DDBJ databases">
        <authorList>
            <person name="Kuo A."/>
            <person name="Curtis B.A."/>
            <person name="Tanifuji G."/>
            <person name="Burki F."/>
            <person name="Gruber A."/>
            <person name="Irimia M."/>
            <person name="Maruyama S."/>
            <person name="Arias M.C."/>
            <person name="Ball S.G."/>
            <person name="Gile G.H."/>
            <person name="Hirakawa Y."/>
            <person name="Hopkins J.F."/>
            <person name="Rensing S.A."/>
            <person name="Schmutz J."/>
            <person name="Symeonidi A."/>
            <person name="Elias M."/>
            <person name="Eveleigh R.J."/>
            <person name="Herman E.K."/>
            <person name="Klute M.J."/>
            <person name="Nakayama T."/>
            <person name="Obornik M."/>
            <person name="Reyes-Prieto A."/>
            <person name="Armbrust E.V."/>
            <person name="Aves S.J."/>
            <person name="Beiko R.G."/>
            <person name="Coutinho P."/>
            <person name="Dacks J.B."/>
            <person name="Durnford D.G."/>
            <person name="Fast N.M."/>
            <person name="Green B.R."/>
            <person name="Grisdale C."/>
            <person name="Hempe F."/>
            <person name="Henrissat B."/>
            <person name="Hoppner M.P."/>
            <person name="Ishida K.-I."/>
            <person name="Kim E."/>
            <person name="Koreny L."/>
            <person name="Kroth P.G."/>
            <person name="Liu Y."/>
            <person name="Malik S.-B."/>
            <person name="Maier U.G."/>
            <person name="McRose D."/>
            <person name="Mock T."/>
            <person name="Neilson J.A."/>
            <person name="Onodera N.T."/>
            <person name="Poole A.M."/>
            <person name="Pritham E.J."/>
            <person name="Richards T.A."/>
            <person name="Rocap G."/>
            <person name="Roy S.W."/>
            <person name="Sarai C."/>
            <person name="Schaack S."/>
            <person name="Shirato S."/>
            <person name="Slamovits C.H."/>
            <person name="Spencer D.F."/>
            <person name="Suzuki S."/>
            <person name="Worden A.Z."/>
            <person name="Zauner S."/>
            <person name="Barry K."/>
            <person name="Bell C."/>
            <person name="Bharti A.K."/>
            <person name="Crow J.A."/>
            <person name="Grimwood J."/>
            <person name="Kramer R."/>
            <person name="Lindquist E."/>
            <person name="Lucas S."/>
            <person name="Salamov A."/>
            <person name="McFadden G.I."/>
            <person name="Lane C.E."/>
            <person name="Keeling P.J."/>
            <person name="Gray M.W."/>
            <person name="Grigoriev I.V."/>
            <person name="Archibald J.M."/>
        </authorList>
    </citation>
    <scope>NUCLEOTIDE SEQUENCE</scope>
    <source>
        <strain evidence="3">CCMP2712</strain>
    </source>
</reference>
<dbReference type="RefSeq" id="XP_005828289.1">
    <property type="nucleotide sequence ID" value="XM_005828232.1"/>
</dbReference>
<dbReference type="KEGG" id="gtt:GUITHDRAFT_112520"/>
<dbReference type="EnsemblProtists" id="EKX41309">
    <property type="protein sequence ID" value="EKX41309"/>
    <property type="gene ID" value="GUITHDRAFT_112520"/>
</dbReference>
<reference evidence="2" key="3">
    <citation type="submission" date="2015-06" db="UniProtKB">
        <authorList>
            <consortium name="EnsemblProtists"/>
        </authorList>
    </citation>
    <scope>IDENTIFICATION</scope>
</reference>
<name>L1IZK3_GUITC</name>
<organism evidence="1">
    <name type="scientific">Guillardia theta (strain CCMP2712)</name>
    <name type="common">Cryptophyte</name>
    <dbReference type="NCBI Taxonomy" id="905079"/>
    <lineage>
        <taxon>Eukaryota</taxon>
        <taxon>Cryptophyceae</taxon>
        <taxon>Pyrenomonadales</taxon>
        <taxon>Geminigeraceae</taxon>
        <taxon>Guillardia</taxon>
    </lineage>
</organism>
<gene>
    <name evidence="1" type="ORF">GUITHDRAFT_112520</name>
</gene>
<evidence type="ECO:0000313" key="3">
    <source>
        <dbReference type="Proteomes" id="UP000011087"/>
    </source>
</evidence>
<dbReference type="AlphaFoldDB" id="L1IZK3"/>
<sequence>MFTIMAGKGFGEASKGFGSKEEKKGDSVKDPSSIFTIDFTAAKAGALRMYLAMWMMGSEDWTFQGDLPDKSLCASSLPFLFLLAAFFASLYSVPSSFPPTCPSIVPSLLTQGAPVLPSSQHFAQSHPPTGGEVRMILSDEDGRVQIKVLRKRDGGLAYRLQEACFLHSFLDEIEAISQDESISPEKRVCSLSRGDIDNVRKSLAARPA</sequence>
<dbReference type="EMBL" id="JH993024">
    <property type="protein sequence ID" value="EKX41309.1"/>
    <property type="molecule type" value="Genomic_DNA"/>
</dbReference>
<reference evidence="1 3" key="1">
    <citation type="journal article" date="2012" name="Nature">
        <title>Algal genomes reveal evolutionary mosaicism and the fate of nucleomorphs.</title>
        <authorList>
            <consortium name="DOE Joint Genome Institute"/>
            <person name="Curtis B.A."/>
            <person name="Tanifuji G."/>
            <person name="Burki F."/>
            <person name="Gruber A."/>
            <person name="Irimia M."/>
            <person name="Maruyama S."/>
            <person name="Arias M.C."/>
            <person name="Ball S.G."/>
            <person name="Gile G.H."/>
            <person name="Hirakawa Y."/>
            <person name="Hopkins J.F."/>
            <person name="Kuo A."/>
            <person name="Rensing S.A."/>
            <person name="Schmutz J."/>
            <person name="Symeonidi A."/>
            <person name="Elias M."/>
            <person name="Eveleigh R.J."/>
            <person name="Herman E.K."/>
            <person name="Klute M.J."/>
            <person name="Nakayama T."/>
            <person name="Obornik M."/>
            <person name="Reyes-Prieto A."/>
            <person name="Armbrust E.V."/>
            <person name="Aves S.J."/>
            <person name="Beiko R.G."/>
            <person name="Coutinho P."/>
            <person name="Dacks J.B."/>
            <person name="Durnford D.G."/>
            <person name="Fast N.M."/>
            <person name="Green B.R."/>
            <person name="Grisdale C.J."/>
            <person name="Hempel F."/>
            <person name="Henrissat B."/>
            <person name="Hoppner M.P."/>
            <person name="Ishida K."/>
            <person name="Kim E."/>
            <person name="Koreny L."/>
            <person name="Kroth P.G."/>
            <person name="Liu Y."/>
            <person name="Malik S.B."/>
            <person name="Maier U.G."/>
            <person name="McRose D."/>
            <person name="Mock T."/>
            <person name="Neilson J.A."/>
            <person name="Onodera N.T."/>
            <person name="Poole A.M."/>
            <person name="Pritham E.J."/>
            <person name="Richards T.A."/>
            <person name="Rocap G."/>
            <person name="Roy S.W."/>
            <person name="Sarai C."/>
            <person name="Schaack S."/>
            <person name="Shirato S."/>
            <person name="Slamovits C.H."/>
            <person name="Spencer D.F."/>
            <person name="Suzuki S."/>
            <person name="Worden A.Z."/>
            <person name="Zauner S."/>
            <person name="Barry K."/>
            <person name="Bell C."/>
            <person name="Bharti A.K."/>
            <person name="Crow J.A."/>
            <person name="Grimwood J."/>
            <person name="Kramer R."/>
            <person name="Lindquist E."/>
            <person name="Lucas S."/>
            <person name="Salamov A."/>
            <person name="McFadden G.I."/>
            <person name="Lane C.E."/>
            <person name="Keeling P.J."/>
            <person name="Gray M.W."/>
            <person name="Grigoriev I.V."/>
            <person name="Archibald J.M."/>
        </authorList>
    </citation>
    <scope>NUCLEOTIDE SEQUENCE</scope>
    <source>
        <strain evidence="1 3">CCMP2712</strain>
    </source>
</reference>
<protein>
    <submittedName>
        <fullName evidence="1 2">Uncharacterized protein</fullName>
    </submittedName>
</protein>
<proteinExistence type="predicted"/>
<dbReference type="Proteomes" id="UP000011087">
    <property type="component" value="Unassembled WGS sequence"/>
</dbReference>
<keyword evidence="3" id="KW-1185">Reference proteome</keyword>